<protein>
    <submittedName>
        <fullName evidence="2">Photolyase/cryptochrome alpha/beta domain-containing protein</fullName>
    </submittedName>
</protein>
<dbReference type="WBParaSite" id="ASIM_0000549001-mRNA-1">
    <property type="protein sequence ID" value="ASIM_0000549001-mRNA-1"/>
    <property type="gene ID" value="ASIM_0000549001"/>
</dbReference>
<proteinExistence type="predicted"/>
<feature type="transmembrane region" description="Helical" evidence="1">
    <location>
        <begin position="104"/>
        <end position="125"/>
    </location>
</feature>
<keyword evidence="1" id="KW-0472">Membrane</keyword>
<dbReference type="AlphaFoldDB" id="A0A0M3JD04"/>
<evidence type="ECO:0000313" key="2">
    <source>
        <dbReference type="WBParaSite" id="ASIM_0000549001-mRNA-1"/>
    </source>
</evidence>
<keyword evidence="1" id="KW-0812">Transmembrane</keyword>
<evidence type="ECO:0000256" key="1">
    <source>
        <dbReference type="SAM" id="Phobius"/>
    </source>
</evidence>
<reference evidence="2" key="1">
    <citation type="submission" date="2017-02" db="UniProtKB">
        <authorList>
            <consortium name="WormBaseParasite"/>
        </authorList>
    </citation>
    <scope>IDENTIFICATION</scope>
</reference>
<sequence>LGGGGGGVRGEVEVGVGVEGVERVAVDGQADRAGGTWMGNAAFGNSMFMRSENDLAEVCAANGFTLATSPLIYSEPALTDFLNLDLERSQQQIPHRLFAISDPALPHVCLFYFYYYLLLLFIVYYY</sequence>
<keyword evidence="1" id="KW-1133">Transmembrane helix</keyword>
<accession>A0A0M3JD04</accession>
<name>A0A0M3JD04_ANISI</name>
<organism evidence="2">
    <name type="scientific">Anisakis simplex</name>
    <name type="common">Herring worm</name>
    <dbReference type="NCBI Taxonomy" id="6269"/>
    <lineage>
        <taxon>Eukaryota</taxon>
        <taxon>Metazoa</taxon>
        <taxon>Ecdysozoa</taxon>
        <taxon>Nematoda</taxon>
        <taxon>Chromadorea</taxon>
        <taxon>Rhabditida</taxon>
        <taxon>Spirurina</taxon>
        <taxon>Ascaridomorpha</taxon>
        <taxon>Ascaridoidea</taxon>
        <taxon>Anisakidae</taxon>
        <taxon>Anisakis</taxon>
        <taxon>Anisakis simplex complex</taxon>
    </lineage>
</organism>